<dbReference type="InterPro" id="IPR004358">
    <property type="entry name" value="Sig_transdc_His_kin-like_C"/>
</dbReference>
<dbReference type="CDD" id="cd00082">
    <property type="entry name" value="HisKA"/>
    <property type="match status" value="1"/>
</dbReference>
<evidence type="ECO:0000313" key="13">
    <source>
        <dbReference type="Proteomes" id="UP000294887"/>
    </source>
</evidence>
<feature type="transmembrane region" description="Helical" evidence="10">
    <location>
        <begin position="12"/>
        <end position="30"/>
    </location>
</feature>
<keyword evidence="13" id="KW-1185">Reference proteome</keyword>
<protein>
    <recommendedName>
        <fullName evidence="3">histidine kinase</fullName>
        <ecNumber evidence="3">2.7.13.3</ecNumber>
    </recommendedName>
</protein>
<evidence type="ECO:0000259" key="11">
    <source>
        <dbReference type="PROSITE" id="PS50109"/>
    </source>
</evidence>
<dbReference type="InterPro" id="IPR036890">
    <property type="entry name" value="HATPase_C_sf"/>
</dbReference>
<comment type="caution">
    <text evidence="12">The sequence shown here is derived from an EMBL/GenBank/DDBJ whole genome shotgun (WGS) entry which is preliminary data.</text>
</comment>
<evidence type="ECO:0000256" key="2">
    <source>
        <dbReference type="ARBA" id="ARBA00004370"/>
    </source>
</evidence>
<dbReference type="GO" id="GO:0005524">
    <property type="term" value="F:ATP binding"/>
    <property type="evidence" value="ECO:0007669"/>
    <property type="project" value="UniProtKB-KW"/>
</dbReference>
<dbReference type="InterPro" id="IPR005467">
    <property type="entry name" value="His_kinase_dom"/>
</dbReference>
<evidence type="ECO:0000256" key="7">
    <source>
        <dbReference type="ARBA" id="ARBA00022777"/>
    </source>
</evidence>
<keyword evidence="9 10" id="KW-0472">Membrane</keyword>
<feature type="domain" description="Histidine kinase" evidence="11">
    <location>
        <begin position="275"/>
        <end position="470"/>
    </location>
</feature>
<dbReference type="InterPro" id="IPR050428">
    <property type="entry name" value="TCS_sensor_his_kinase"/>
</dbReference>
<name>A0A4R1F3N8_9GAMM</name>
<dbReference type="PANTHER" id="PTHR45436">
    <property type="entry name" value="SENSOR HISTIDINE KINASE YKOH"/>
    <property type="match status" value="1"/>
</dbReference>
<keyword evidence="6 10" id="KW-0812">Transmembrane</keyword>
<feature type="transmembrane region" description="Helical" evidence="10">
    <location>
        <begin position="196"/>
        <end position="219"/>
    </location>
</feature>
<evidence type="ECO:0000256" key="6">
    <source>
        <dbReference type="ARBA" id="ARBA00022692"/>
    </source>
</evidence>
<evidence type="ECO:0000256" key="3">
    <source>
        <dbReference type="ARBA" id="ARBA00012438"/>
    </source>
</evidence>
<keyword evidence="7 12" id="KW-0418">Kinase</keyword>
<dbReference type="PANTHER" id="PTHR45436:SF4">
    <property type="entry name" value="SENSOR PROTEIN PHOQ"/>
    <property type="match status" value="1"/>
</dbReference>
<dbReference type="GO" id="GO:0000155">
    <property type="term" value="F:phosphorelay sensor kinase activity"/>
    <property type="evidence" value="ECO:0007669"/>
    <property type="project" value="InterPro"/>
</dbReference>
<comment type="subcellular location">
    <subcellularLocation>
        <location evidence="2">Membrane</location>
    </subcellularLocation>
</comment>
<dbReference type="Pfam" id="PF02518">
    <property type="entry name" value="HATPase_c"/>
    <property type="match status" value="1"/>
</dbReference>
<keyword evidence="5" id="KW-0808">Transferase</keyword>
<dbReference type="SUPFAM" id="SSF55874">
    <property type="entry name" value="ATPase domain of HSP90 chaperone/DNA topoisomerase II/histidine kinase"/>
    <property type="match status" value="1"/>
</dbReference>
<dbReference type="Gene3D" id="3.30.565.10">
    <property type="entry name" value="Histidine kinase-like ATPase, C-terminal domain"/>
    <property type="match status" value="1"/>
</dbReference>
<keyword evidence="4" id="KW-0597">Phosphoprotein</keyword>
<dbReference type="InterPro" id="IPR003661">
    <property type="entry name" value="HisK_dim/P_dom"/>
</dbReference>
<dbReference type="Gene3D" id="1.10.287.130">
    <property type="match status" value="1"/>
</dbReference>
<evidence type="ECO:0000256" key="5">
    <source>
        <dbReference type="ARBA" id="ARBA00022679"/>
    </source>
</evidence>
<gene>
    <name evidence="12" type="ORF">EV695_1695</name>
</gene>
<evidence type="ECO:0000313" key="12">
    <source>
        <dbReference type="EMBL" id="TCJ87192.1"/>
    </source>
</evidence>
<evidence type="ECO:0000256" key="4">
    <source>
        <dbReference type="ARBA" id="ARBA00022553"/>
    </source>
</evidence>
<dbReference type="OrthoDB" id="9809567at2"/>
<comment type="catalytic activity">
    <reaction evidence="1">
        <text>ATP + protein L-histidine = ADP + protein N-phospho-L-histidine.</text>
        <dbReference type="EC" id="2.7.13.3"/>
    </reaction>
</comment>
<dbReference type="AlphaFoldDB" id="A0A4R1F3N8"/>
<proteinExistence type="predicted"/>
<evidence type="ECO:0000256" key="10">
    <source>
        <dbReference type="SAM" id="Phobius"/>
    </source>
</evidence>
<dbReference type="SMART" id="SM00387">
    <property type="entry name" value="HATPase_c"/>
    <property type="match status" value="1"/>
</dbReference>
<dbReference type="PROSITE" id="PS50109">
    <property type="entry name" value="HIS_KIN"/>
    <property type="match status" value="1"/>
</dbReference>
<organism evidence="12 13">
    <name type="scientific">Cocleimonas flava</name>
    <dbReference type="NCBI Taxonomy" id="634765"/>
    <lineage>
        <taxon>Bacteria</taxon>
        <taxon>Pseudomonadati</taxon>
        <taxon>Pseudomonadota</taxon>
        <taxon>Gammaproteobacteria</taxon>
        <taxon>Thiotrichales</taxon>
        <taxon>Thiotrichaceae</taxon>
        <taxon>Cocleimonas</taxon>
    </lineage>
</organism>
<sequence>MSSLRSRQFLSALAIIFLGILLLGSVLYYVTQHKMLKDEESSLSEAGLELMGFMDFHDGKFVIDNSSKNDFLAFLTRNNFSKLSSEKFAYIQHTETGNIVWHSQYPFNDISAGRFAKDKRKVFTTFLLNMPAEVEGVDILNPEDTQGRNVSKLDGAENYIVYARGFNYKPNGAYQLILAKSAETLQKGHDEIIRNILLLFLITTILVLISQLVSSYLVITPIRKFEQEINKIESGEQQLISKEYPTELSAVKSAVNALINAEKGQKQRYRDALDDLAHSLKTPLSVLQSSAEKSHNDTIRTQVERMDDIIAYQLRRAVVNEHGGTIIKQQAVRPVLYRLKESLIKVYRDKPFEFVINVDDFSKCRMEEDDMMEVFGNLANNACRFCEKIVEITGTQNGDTLIIDIDDDGLGFPDKNPSELLQRGIRADSQSEGQGIGLAVSTEIVEAIGGKIELLISPYVGARVRLHLPM</sequence>
<keyword evidence="8 10" id="KW-1133">Transmembrane helix</keyword>
<dbReference type="Proteomes" id="UP000294887">
    <property type="component" value="Unassembled WGS sequence"/>
</dbReference>
<evidence type="ECO:0000256" key="1">
    <source>
        <dbReference type="ARBA" id="ARBA00000085"/>
    </source>
</evidence>
<reference evidence="12 13" key="1">
    <citation type="submission" date="2019-03" db="EMBL/GenBank/DDBJ databases">
        <title>Genomic Encyclopedia of Type Strains, Phase IV (KMG-IV): sequencing the most valuable type-strain genomes for metagenomic binning, comparative biology and taxonomic classification.</title>
        <authorList>
            <person name="Goeker M."/>
        </authorList>
    </citation>
    <scope>NUCLEOTIDE SEQUENCE [LARGE SCALE GENOMIC DNA]</scope>
    <source>
        <strain evidence="12 13">DSM 24830</strain>
    </source>
</reference>
<dbReference type="InterPro" id="IPR003594">
    <property type="entry name" value="HATPase_dom"/>
</dbReference>
<dbReference type="EMBL" id="SMFQ01000003">
    <property type="protein sequence ID" value="TCJ87192.1"/>
    <property type="molecule type" value="Genomic_DNA"/>
</dbReference>
<accession>A0A4R1F3N8</accession>
<evidence type="ECO:0000256" key="8">
    <source>
        <dbReference type="ARBA" id="ARBA00022989"/>
    </source>
</evidence>
<dbReference type="RefSeq" id="WP_131905487.1">
    <property type="nucleotide sequence ID" value="NZ_SMFQ01000003.1"/>
</dbReference>
<dbReference type="GO" id="GO:0005886">
    <property type="term" value="C:plasma membrane"/>
    <property type="evidence" value="ECO:0007669"/>
    <property type="project" value="TreeGrafter"/>
</dbReference>
<dbReference type="EC" id="2.7.13.3" evidence="3"/>
<evidence type="ECO:0000256" key="9">
    <source>
        <dbReference type="ARBA" id="ARBA00023136"/>
    </source>
</evidence>
<dbReference type="PRINTS" id="PR00344">
    <property type="entry name" value="BCTRLSENSOR"/>
</dbReference>